<dbReference type="FunCoup" id="F4P2I5">
    <property type="interactions" value="803"/>
</dbReference>
<sequence>MSGLASQPTEDIDQARIFVNHAKGIQAKISEVRSRIAPLIENVKNGKTQTTHGVSLLEVRVHSLLSYITNLSYLSLLKLNGRSIQNHPVVDRLIELRTVLEKTKPLEQKLAYQIDKLVKAAAMDEDGEKMAYDLGDDDAMIKNPLSFKPNPSALLGASDKTDAQSKQSKDELGGVYRPPRVAPMRYDDSSHAQHGRLSQQFKDKASRSRLLGDLQTEFDDRPEEVDAEGTGYGARGATITKEDEKLREREEFEEENFIRLNLSKKDKRIERTMQTKGHLMRFQNEFQDLDADFRDLSEVHHAVEVDDLARYGEGVVGKRNKRTERFIEEQQSKRSRYSDTGDIEKMTREKRGEMGKDAFTHQKHFSNRKSKLSNKK</sequence>
<dbReference type="Proteomes" id="UP000007241">
    <property type="component" value="Unassembled WGS sequence"/>
</dbReference>
<name>F4P2I5_BATDJ</name>
<dbReference type="GeneID" id="18238634"/>
<evidence type="ECO:0008006" key="4">
    <source>
        <dbReference type="Google" id="ProtNLM"/>
    </source>
</evidence>
<dbReference type="Pfam" id="PF04000">
    <property type="entry name" value="Sas10_Utp3"/>
    <property type="match status" value="1"/>
</dbReference>
<dbReference type="EMBL" id="GL882884">
    <property type="protein sequence ID" value="EGF80388.1"/>
    <property type="molecule type" value="Genomic_DNA"/>
</dbReference>
<feature type="region of interest" description="Disordered" evidence="1">
    <location>
        <begin position="151"/>
        <end position="206"/>
    </location>
</feature>
<dbReference type="InterPro" id="IPR007146">
    <property type="entry name" value="Sas10/Utp3/C1D"/>
</dbReference>
<dbReference type="GO" id="GO:0000462">
    <property type="term" value="P:maturation of SSU-rRNA from tricistronic rRNA transcript (SSU-rRNA, 5.8S rRNA, LSU-rRNA)"/>
    <property type="evidence" value="ECO:0000318"/>
    <property type="project" value="GO_Central"/>
</dbReference>
<dbReference type="GO" id="GO:0032040">
    <property type="term" value="C:small-subunit processome"/>
    <property type="evidence" value="ECO:0000318"/>
    <property type="project" value="GO_Central"/>
</dbReference>
<dbReference type="RefSeq" id="XP_006678964.1">
    <property type="nucleotide sequence ID" value="XM_006678901.1"/>
</dbReference>
<accession>F4P2I5</accession>
<protein>
    <recommendedName>
        <fullName evidence="4">Sas10 C-terminal domain-containing protein</fullName>
    </recommendedName>
</protein>
<dbReference type="OrthoDB" id="203440at2759"/>
<dbReference type="OMA" id="PVHYNET"/>
<dbReference type="GO" id="GO:0005730">
    <property type="term" value="C:nucleolus"/>
    <property type="evidence" value="ECO:0000318"/>
    <property type="project" value="GO_Central"/>
</dbReference>
<feature type="compositionally biased region" description="Basic and acidic residues" evidence="1">
    <location>
        <begin position="326"/>
        <end position="360"/>
    </location>
</feature>
<evidence type="ECO:0000313" key="3">
    <source>
        <dbReference type="Proteomes" id="UP000007241"/>
    </source>
</evidence>
<evidence type="ECO:0000313" key="2">
    <source>
        <dbReference type="EMBL" id="EGF80388.1"/>
    </source>
</evidence>
<proteinExistence type="predicted"/>
<dbReference type="PANTHER" id="PTHR13237:SF9">
    <property type="entry name" value="NEUROGUIDIN"/>
    <property type="match status" value="1"/>
</dbReference>
<keyword evidence="3" id="KW-1185">Reference proteome</keyword>
<feature type="compositionally biased region" description="Basic and acidic residues" evidence="1">
    <location>
        <begin position="159"/>
        <end position="172"/>
    </location>
</feature>
<dbReference type="AlphaFoldDB" id="F4P2I5"/>
<dbReference type="HOGENOM" id="CLU_031901_0_0_1"/>
<organism evidence="2 3">
    <name type="scientific">Batrachochytrium dendrobatidis (strain JAM81 / FGSC 10211)</name>
    <name type="common">Frog chytrid fungus</name>
    <dbReference type="NCBI Taxonomy" id="684364"/>
    <lineage>
        <taxon>Eukaryota</taxon>
        <taxon>Fungi</taxon>
        <taxon>Fungi incertae sedis</taxon>
        <taxon>Chytridiomycota</taxon>
        <taxon>Chytridiomycota incertae sedis</taxon>
        <taxon>Chytridiomycetes</taxon>
        <taxon>Rhizophydiales</taxon>
        <taxon>Rhizophydiales incertae sedis</taxon>
        <taxon>Batrachochytrium</taxon>
    </lineage>
</organism>
<evidence type="ECO:0000256" key="1">
    <source>
        <dbReference type="SAM" id="MobiDB-lite"/>
    </source>
</evidence>
<gene>
    <name evidence="2" type="ORF">BATDEDRAFT_24923</name>
</gene>
<feature type="region of interest" description="Disordered" evidence="1">
    <location>
        <begin position="326"/>
        <end position="376"/>
    </location>
</feature>
<dbReference type="InParanoid" id="F4P2I5"/>
<dbReference type="STRING" id="684364.F4P2I5"/>
<feature type="compositionally biased region" description="Basic residues" evidence="1">
    <location>
        <begin position="361"/>
        <end position="376"/>
    </location>
</feature>
<dbReference type="PANTHER" id="PTHR13237">
    <property type="entry name" value="SOMETHING ABOUT SILENCING PROTEIN 10-RELATED"/>
    <property type="match status" value="1"/>
</dbReference>
<reference evidence="2 3" key="1">
    <citation type="submission" date="2009-12" db="EMBL/GenBank/DDBJ databases">
        <title>The draft genome of Batrachochytrium dendrobatidis.</title>
        <authorList>
            <consortium name="US DOE Joint Genome Institute (JGI-PGF)"/>
            <person name="Kuo A."/>
            <person name="Salamov A."/>
            <person name="Schmutz J."/>
            <person name="Lucas S."/>
            <person name="Pitluck S."/>
            <person name="Rosenblum E."/>
            <person name="Stajich J."/>
            <person name="Eisen M."/>
            <person name="Grigoriev I.V."/>
        </authorList>
    </citation>
    <scope>NUCLEOTIDE SEQUENCE [LARGE SCALE GENOMIC DNA]</scope>
    <source>
        <strain evidence="3">JAM81 / FGSC 10211</strain>
    </source>
</reference>